<dbReference type="InterPro" id="IPR014013">
    <property type="entry name" value="Helic_SF1/SF2_ATP-bd_DinG/Rad3"/>
</dbReference>
<keyword evidence="14" id="KW-1185">Reference proteome</keyword>
<evidence type="ECO:0000256" key="11">
    <source>
        <dbReference type="RuleBase" id="RU364106"/>
    </source>
</evidence>
<dbReference type="Pfam" id="PF13307">
    <property type="entry name" value="Helicase_C_2"/>
    <property type="match status" value="1"/>
</dbReference>
<proteinExistence type="inferred from homology"/>
<dbReference type="EC" id="3.1.-.-" evidence="10 11"/>
<evidence type="ECO:0000256" key="10">
    <source>
        <dbReference type="HAMAP-Rule" id="MF_02206"/>
    </source>
</evidence>
<dbReference type="NCBIfam" id="TIGR00573">
    <property type="entry name" value="dnaq"/>
    <property type="match status" value="1"/>
</dbReference>
<keyword evidence="1" id="KW-0808">Transferase</keyword>
<dbReference type="SMART" id="SM00491">
    <property type="entry name" value="HELICc2"/>
    <property type="match status" value="1"/>
</dbReference>
<comment type="function">
    <text evidence="10 11">3'-5' exonuclease.</text>
</comment>
<dbReference type="InterPro" id="IPR012337">
    <property type="entry name" value="RNaseH-like_sf"/>
</dbReference>
<keyword evidence="7 10" id="KW-0269">Exonuclease</keyword>
<evidence type="ECO:0000256" key="8">
    <source>
        <dbReference type="ARBA" id="ARBA00022840"/>
    </source>
</evidence>
<evidence type="ECO:0000256" key="9">
    <source>
        <dbReference type="ARBA" id="ARBA00022932"/>
    </source>
</evidence>
<gene>
    <name evidence="10 11" type="primary">dinG</name>
    <name evidence="13" type="ORF">SAMN04488700_1815</name>
</gene>
<dbReference type="GO" id="GO:0003677">
    <property type="term" value="F:DNA binding"/>
    <property type="evidence" value="ECO:0007669"/>
    <property type="project" value="InterPro"/>
</dbReference>
<keyword evidence="4 10" id="KW-0540">Nuclease</keyword>
<evidence type="ECO:0000256" key="7">
    <source>
        <dbReference type="ARBA" id="ARBA00022839"/>
    </source>
</evidence>
<dbReference type="NCBIfam" id="NF005981">
    <property type="entry name" value="PRK08074.1"/>
    <property type="match status" value="1"/>
</dbReference>
<reference evidence="13 14" key="1">
    <citation type="submission" date="2017-04" db="EMBL/GenBank/DDBJ databases">
        <authorList>
            <person name="Afonso C.L."/>
            <person name="Miller P.J."/>
            <person name="Scott M.A."/>
            <person name="Spackman E."/>
            <person name="Goraichik I."/>
            <person name="Dimitrov K.M."/>
            <person name="Suarez D.L."/>
            <person name="Swayne D.E."/>
        </authorList>
    </citation>
    <scope>NUCLEOTIDE SEQUENCE [LARGE SCALE GENOMIC DNA]</scope>
    <source>
        <strain evidence="13 14">LMG26642</strain>
    </source>
</reference>
<accession>A0A1X7NEA1</accession>
<organism evidence="13 14">
    <name type="scientific">Carnobacterium iners</name>
    <dbReference type="NCBI Taxonomy" id="1073423"/>
    <lineage>
        <taxon>Bacteria</taxon>
        <taxon>Bacillati</taxon>
        <taxon>Bacillota</taxon>
        <taxon>Bacilli</taxon>
        <taxon>Lactobacillales</taxon>
        <taxon>Carnobacteriaceae</taxon>
        <taxon>Carnobacterium</taxon>
    </lineage>
</organism>
<dbReference type="Pfam" id="PF00929">
    <property type="entry name" value="RNase_T"/>
    <property type="match status" value="1"/>
</dbReference>
<dbReference type="GO" id="GO:0005829">
    <property type="term" value="C:cytosol"/>
    <property type="evidence" value="ECO:0007669"/>
    <property type="project" value="TreeGrafter"/>
</dbReference>
<evidence type="ECO:0000256" key="4">
    <source>
        <dbReference type="ARBA" id="ARBA00022722"/>
    </source>
</evidence>
<evidence type="ECO:0000256" key="5">
    <source>
        <dbReference type="ARBA" id="ARBA00022741"/>
    </source>
</evidence>
<dbReference type="GO" id="GO:0003887">
    <property type="term" value="F:DNA-directed DNA polymerase activity"/>
    <property type="evidence" value="ECO:0007669"/>
    <property type="project" value="UniProtKB-KW"/>
</dbReference>
<dbReference type="Proteomes" id="UP000193435">
    <property type="component" value="Unassembled WGS sequence"/>
</dbReference>
<keyword evidence="6 10" id="KW-0378">Hydrolase</keyword>
<evidence type="ECO:0000256" key="3">
    <source>
        <dbReference type="ARBA" id="ARBA00022705"/>
    </source>
</evidence>
<dbReference type="GO" id="GO:0004386">
    <property type="term" value="F:helicase activity"/>
    <property type="evidence" value="ECO:0007669"/>
    <property type="project" value="UniProtKB-KW"/>
</dbReference>
<dbReference type="AlphaFoldDB" id="A0A1X7NEA1"/>
<dbReference type="SUPFAM" id="SSF53098">
    <property type="entry name" value="Ribonuclease H-like"/>
    <property type="match status" value="1"/>
</dbReference>
<dbReference type="GO" id="GO:0005524">
    <property type="term" value="F:ATP binding"/>
    <property type="evidence" value="ECO:0007669"/>
    <property type="project" value="UniProtKB-UniRule"/>
</dbReference>
<dbReference type="InterPro" id="IPR013520">
    <property type="entry name" value="Ribonucl_H"/>
</dbReference>
<evidence type="ECO:0000259" key="12">
    <source>
        <dbReference type="PROSITE" id="PS51193"/>
    </source>
</evidence>
<dbReference type="PANTHER" id="PTHR30231">
    <property type="entry name" value="DNA POLYMERASE III SUBUNIT EPSILON"/>
    <property type="match status" value="1"/>
</dbReference>
<keyword evidence="8 10" id="KW-0067">ATP-binding</keyword>
<dbReference type="InterPro" id="IPR036397">
    <property type="entry name" value="RNaseH_sf"/>
</dbReference>
<evidence type="ECO:0000313" key="14">
    <source>
        <dbReference type="Proteomes" id="UP000193435"/>
    </source>
</evidence>
<keyword evidence="9" id="KW-0239">DNA-directed DNA polymerase</keyword>
<dbReference type="GO" id="GO:0045004">
    <property type="term" value="P:DNA replication proofreading"/>
    <property type="evidence" value="ECO:0007669"/>
    <property type="project" value="TreeGrafter"/>
</dbReference>
<comment type="caution">
    <text evidence="10">Lacks conserved residue(s) required for the propagation of feature annotation.</text>
</comment>
<name>A0A1X7NEA1_9LACT</name>
<keyword evidence="13" id="KW-0347">Helicase</keyword>
<dbReference type="NCBIfam" id="TIGR01407">
    <property type="entry name" value="dinG_rel"/>
    <property type="match status" value="1"/>
</dbReference>
<dbReference type="PANTHER" id="PTHR30231:SF41">
    <property type="entry name" value="DNA POLYMERASE III SUBUNIT EPSILON"/>
    <property type="match status" value="1"/>
</dbReference>
<evidence type="ECO:0000313" key="13">
    <source>
        <dbReference type="EMBL" id="SMH35582.1"/>
    </source>
</evidence>
<keyword evidence="3" id="KW-0235">DNA replication</keyword>
<evidence type="ECO:0000256" key="6">
    <source>
        <dbReference type="ARBA" id="ARBA00022801"/>
    </source>
</evidence>
<dbReference type="HAMAP" id="MF_02206">
    <property type="entry name" value="DinG_exonucl"/>
    <property type="match status" value="1"/>
</dbReference>
<dbReference type="InterPro" id="IPR006310">
    <property type="entry name" value="DinG"/>
</dbReference>
<comment type="similarity">
    <text evidence="10 11">Belongs to the helicase family. DinG subfamily. Type 2 sub-subfamily.</text>
</comment>
<keyword evidence="5 10" id="KW-0547">Nucleotide-binding</keyword>
<dbReference type="SUPFAM" id="SSF52540">
    <property type="entry name" value="P-loop containing nucleoside triphosphate hydrolases"/>
    <property type="match status" value="2"/>
</dbReference>
<dbReference type="CDD" id="cd06127">
    <property type="entry name" value="DEDDh"/>
    <property type="match status" value="1"/>
</dbReference>
<evidence type="ECO:0000256" key="2">
    <source>
        <dbReference type="ARBA" id="ARBA00022695"/>
    </source>
</evidence>
<dbReference type="EMBL" id="FXBJ01000002">
    <property type="protein sequence ID" value="SMH35582.1"/>
    <property type="molecule type" value="Genomic_DNA"/>
</dbReference>
<feature type="domain" description="Helicase ATP-binding" evidence="12">
    <location>
        <begin position="251"/>
        <end position="527"/>
    </location>
</feature>
<dbReference type="SMART" id="SM00479">
    <property type="entry name" value="EXOIII"/>
    <property type="match status" value="1"/>
</dbReference>
<dbReference type="Gene3D" id="3.40.50.300">
    <property type="entry name" value="P-loop containing nucleotide triphosphate hydrolases"/>
    <property type="match status" value="2"/>
</dbReference>
<dbReference type="GO" id="GO:0016818">
    <property type="term" value="F:hydrolase activity, acting on acid anhydrides, in phosphorus-containing anhydrides"/>
    <property type="evidence" value="ECO:0007669"/>
    <property type="project" value="InterPro"/>
</dbReference>
<evidence type="ECO:0000256" key="1">
    <source>
        <dbReference type="ARBA" id="ARBA00022679"/>
    </source>
</evidence>
<protein>
    <recommendedName>
        <fullName evidence="10 11">3'-5' exonuclease DinG</fullName>
        <ecNumber evidence="10 11">3.1.-.-</ecNumber>
    </recommendedName>
</protein>
<dbReference type="Gene3D" id="3.30.420.10">
    <property type="entry name" value="Ribonuclease H-like superfamily/Ribonuclease H"/>
    <property type="match status" value="1"/>
</dbReference>
<dbReference type="RefSeq" id="WP_234987885.1">
    <property type="nucleotide sequence ID" value="NZ_FOAH01000003.1"/>
</dbReference>
<dbReference type="GO" id="GO:0008408">
    <property type="term" value="F:3'-5' exonuclease activity"/>
    <property type="evidence" value="ECO:0007669"/>
    <property type="project" value="UniProtKB-UniRule"/>
</dbReference>
<dbReference type="InterPro" id="IPR006555">
    <property type="entry name" value="ATP-dep_Helicase_C"/>
</dbReference>
<dbReference type="FunFam" id="3.30.420.10:FF:000045">
    <property type="entry name" value="3'-5' exonuclease DinG"/>
    <property type="match status" value="1"/>
</dbReference>
<dbReference type="InterPro" id="IPR006054">
    <property type="entry name" value="DnaQ"/>
</dbReference>
<feature type="binding site" evidence="10">
    <location>
        <begin position="288"/>
        <end position="295"/>
    </location>
    <ligand>
        <name>ATP</name>
        <dbReference type="ChEBI" id="CHEBI:30616"/>
    </ligand>
</feature>
<dbReference type="InterPro" id="IPR027417">
    <property type="entry name" value="P-loop_NTPase"/>
</dbReference>
<keyword evidence="2" id="KW-0548">Nucleotidyltransferase</keyword>
<dbReference type="PROSITE" id="PS51193">
    <property type="entry name" value="HELICASE_ATP_BIND_2"/>
    <property type="match status" value="1"/>
</dbReference>
<sequence length="945" mass="108622">MTKVKEKVTYAVVDIETTGGNVANGDRIIQFGCVLIEEDKIVQQFAIDINPLANIPKKIELLTGITNKTVANAPYFEDVAPTIFNLLEGCIFVAHNIQFDYGFLNEELKRCGMPSLRNKGIDTVELAQIILPTEPSFRLNDLAMTFNFSHQNPHQADSDAYVTAELFLLLKKKLKQFPLITIEQLIELAEHCTMNTNLFFKDGLNEMRNEHQLLPETLVVKKGLALRKKQVNMEQNSHRVRSTYPISTVDKEKLFLNHLTIRTLQNTLMDEVYQYFFESHSDHFAIEAATGIGKTLGYLLPISYLATPENPVIISTYTTLLQKQLIEKDIVQLNSIVPFTVHAAIVKGKHHYLHLSKFQEVLKGPHENLTDTLLKMRTLTWLTQTVTGDIDELNLTNYLQPFWEKVRHRGWTDNCPQDPFFEQDFYLHAKEQIKHASMIITNHAFLFHDLKREEPILPASQRIILDESHHLPDVAAETASDSFSYYTNQKLLKKIGKLSDDKSMISQLNQLSLKIKTINLSQLRLIEMSVLTLEEALSDFFEAILLYTQQELMDTTSVTDQVDLPFTKTEKWPLELKKLTKKISTVLNDLVFFGHNIAYLNSSQRESFTYLERHLLDDFLDLVTRIEEQKNSFIRLFQRTNQNELIWFSFKQKNPKNSFMIKQSVIDSSLFIKKYLVEKKHSILYIGATLSIDSDFNYFESQLGESHLRKLSIATPYDYKNQARFYIPADLKPIKQLSKAQYAKMIVDYLELIALTTNENMIVLFTANETLQEVYDLLQQQPSLLGRELLAQGISGSRDRMLKRFFNATGGILLGADSFWEGVDLPGKSLKVIVVTRLPFEPPERPLVKAKYRWLEEQGLNPFIVDALPKAILRMKQGLGRLIRSEKDKGIMVVLDDRLVKASYGNKIMSSLPDNLTKEIVSKEELKNKIALFLNEHETNNKVNN</sequence>
<dbReference type="STRING" id="1073423.SAMN04488700_1815"/>